<keyword evidence="1" id="KW-0479">Metal-binding</keyword>
<dbReference type="GO" id="GO:0005634">
    <property type="term" value="C:nucleus"/>
    <property type="evidence" value="ECO:0007669"/>
    <property type="project" value="TreeGrafter"/>
</dbReference>
<evidence type="ECO:0000256" key="2">
    <source>
        <dbReference type="ARBA" id="ARBA00022801"/>
    </source>
</evidence>
<evidence type="ECO:0000256" key="1">
    <source>
        <dbReference type="ARBA" id="ARBA00022723"/>
    </source>
</evidence>
<dbReference type="GO" id="GO:0046872">
    <property type="term" value="F:metal ion binding"/>
    <property type="evidence" value="ECO:0007669"/>
    <property type="project" value="UniProtKB-KW"/>
</dbReference>
<dbReference type="GO" id="GO:0034432">
    <property type="term" value="F:bis(5'-adenosyl)-pentaphosphatase activity"/>
    <property type="evidence" value="ECO:0007669"/>
    <property type="project" value="TreeGrafter"/>
</dbReference>
<dbReference type="GO" id="GO:0000298">
    <property type="term" value="F:endopolyphosphatase activity"/>
    <property type="evidence" value="ECO:0007669"/>
    <property type="project" value="TreeGrafter"/>
</dbReference>
<dbReference type="GO" id="GO:0071543">
    <property type="term" value="P:diphosphoinositol polyphosphate metabolic process"/>
    <property type="evidence" value="ECO:0007669"/>
    <property type="project" value="TreeGrafter"/>
</dbReference>
<evidence type="ECO:0000256" key="3">
    <source>
        <dbReference type="RuleBase" id="RU003476"/>
    </source>
</evidence>
<dbReference type="GO" id="GO:1901909">
    <property type="term" value="P:diadenosine hexaphosphate catabolic process"/>
    <property type="evidence" value="ECO:0007669"/>
    <property type="project" value="TreeGrafter"/>
</dbReference>
<dbReference type="PROSITE" id="PS51462">
    <property type="entry name" value="NUDIX"/>
    <property type="match status" value="1"/>
</dbReference>
<gene>
    <name evidence="5" type="ORF">ALAG00032_LOCUS7624</name>
</gene>
<dbReference type="PANTHER" id="PTHR12629">
    <property type="entry name" value="DIPHOSPHOINOSITOL POLYPHOSPHATE PHOSPHOHYDROLASE"/>
    <property type="match status" value="1"/>
</dbReference>
<dbReference type="GO" id="GO:0034431">
    <property type="term" value="F:bis(5'-adenosyl)-hexaphosphatase activity"/>
    <property type="evidence" value="ECO:0007669"/>
    <property type="project" value="TreeGrafter"/>
</dbReference>
<sequence length="176" mass="20304">MKNAKVKTNAESVDFVWTDINALVRWIYSKFVKLLRRHITGRQKKRAGGLIVRKEMKGEEEILLVSSRKNPGIWILPSGTVEKGETTPDAALREVNEEAGVVCSIQRKIGKFSDQISVTSTDIFLMTVKNDRGVWEHQYYGRKRAWFRLPDALPNLKPRDRLPVNDYIKQKKLIHS</sequence>
<protein>
    <recommendedName>
        <fullName evidence="4">Nudix hydrolase domain-containing protein</fullName>
    </recommendedName>
</protein>
<dbReference type="GO" id="GO:0005737">
    <property type="term" value="C:cytoplasm"/>
    <property type="evidence" value="ECO:0007669"/>
    <property type="project" value="TreeGrafter"/>
</dbReference>
<evidence type="ECO:0000313" key="5">
    <source>
        <dbReference type="EMBL" id="CAE0366876.1"/>
    </source>
</evidence>
<accession>A0A7S3JW43</accession>
<reference evidence="5" key="1">
    <citation type="submission" date="2021-01" db="EMBL/GenBank/DDBJ databases">
        <authorList>
            <person name="Corre E."/>
            <person name="Pelletier E."/>
            <person name="Niang G."/>
            <person name="Scheremetjew M."/>
            <person name="Finn R."/>
            <person name="Kale V."/>
            <person name="Holt S."/>
            <person name="Cochrane G."/>
            <person name="Meng A."/>
            <person name="Brown T."/>
            <person name="Cohen L."/>
        </authorList>
    </citation>
    <scope>NUCLEOTIDE SEQUENCE</scope>
    <source>
        <strain evidence="5">CCMP1510</strain>
    </source>
</reference>
<organism evidence="5">
    <name type="scientific">Aureoumbra lagunensis</name>
    <dbReference type="NCBI Taxonomy" id="44058"/>
    <lineage>
        <taxon>Eukaryota</taxon>
        <taxon>Sar</taxon>
        <taxon>Stramenopiles</taxon>
        <taxon>Ochrophyta</taxon>
        <taxon>Pelagophyceae</taxon>
        <taxon>Pelagomonadales</taxon>
        <taxon>Aureoumbra</taxon>
    </lineage>
</organism>
<dbReference type="PANTHER" id="PTHR12629:SF0">
    <property type="entry name" value="DIPHOSPHOINOSITOL-POLYPHOSPHATE DIPHOSPHATASE"/>
    <property type="match status" value="1"/>
</dbReference>
<comment type="similarity">
    <text evidence="3">Belongs to the Nudix hydrolase family.</text>
</comment>
<dbReference type="AlphaFoldDB" id="A0A7S3JW43"/>
<dbReference type="SUPFAM" id="SSF55811">
    <property type="entry name" value="Nudix"/>
    <property type="match status" value="1"/>
</dbReference>
<dbReference type="EMBL" id="HBIJ01011141">
    <property type="protein sequence ID" value="CAE0366876.1"/>
    <property type="molecule type" value="Transcribed_RNA"/>
</dbReference>
<feature type="domain" description="Nudix hydrolase" evidence="4">
    <location>
        <begin position="43"/>
        <end position="169"/>
    </location>
</feature>
<dbReference type="GO" id="GO:0008486">
    <property type="term" value="F:diphosphoinositol-polyphosphate diphosphatase activity"/>
    <property type="evidence" value="ECO:0007669"/>
    <property type="project" value="TreeGrafter"/>
</dbReference>
<dbReference type="InterPro" id="IPR020084">
    <property type="entry name" value="NUDIX_hydrolase_CS"/>
</dbReference>
<keyword evidence="2 3" id="KW-0378">Hydrolase</keyword>
<dbReference type="PRINTS" id="PR00502">
    <property type="entry name" value="NUDIXFAMILY"/>
</dbReference>
<proteinExistence type="inferred from homology"/>
<dbReference type="PROSITE" id="PS00893">
    <property type="entry name" value="NUDIX_BOX"/>
    <property type="match status" value="1"/>
</dbReference>
<dbReference type="GO" id="GO:1901911">
    <property type="term" value="P:adenosine 5'-(hexahydrogen pentaphosphate) catabolic process"/>
    <property type="evidence" value="ECO:0007669"/>
    <property type="project" value="TreeGrafter"/>
</dbReference>
<dbReference type="InterPro" id="IPR000086">
    <property type="entry name" value="NUDIX_hydrolase_dom"/>
</dbReference>
<dbReference type="InterPro" id="IPR015797">
    <property type="entry name" value="NUDIX_hydrolase-like_dom_sf"/>
</dbReference>
<dbReference type="InterPro" id="IPR020476">
    <property type="entry name" value="Nudix_hydrolase"/>
</dbReference>
<dbReference type="Gene3D" id="3.90.79.10">
    <property type="entry name" value="Nucleoside Triphosphate Pyrophosphohydrolase"/>
    <property type="match status" value="1"/>
</dbReference>
<name>A0A7S3JW43_9STRA</name>
<dbReference type="GO" id="GO:1901907">
    <property type="term" value="P:diadenosine pentaphosphate catabolic process"/>
    <property type="evidence" value="ECO:0007669"/>
    <property type="project" value="TreeGrafter"/>
</dbReference>
<dbReference type="Pfam" id="PF00293">
    <property type="entry name" value="NUDIX"/>
    <property type="match status" value="1"/>
</dbReference>
<evidence type="ECO:0000259" key="4">
    <source>
        <dbReference type="PROSITE" id="PS51462"/>
    </source>
</evidence>